<dbReference type="STRING" id="448386.A0A2V3IQQ9"/>
<comment type="caution">
    <text evidence="3">The sequence shown here is derived from an EMBL/GenBank/DDBJ whole genome shotgun (WGS) entry which is preliminary data.</text>
</comment>
<reference evidence="3 4" key="1">
    <citation type="journal article" date="2018" name="Mol. Biol. Evol.">
        <title>Analysis of the draft genome of the red seaweed Gracilariopsis chorda provides insights into genome size evolution in Rhodophyta.</title>
        <authorList>
            <person name="Lee J."/>
            <person name="Yang E.C."/>
            <person name="Graf L."/>
            <person name="Yang J.H."/>
            <person name="Qiu H."/>
            <person name="Zel Zion U."/>
            <person name="Chan C.X."/>
            <person name="Stephens T.G."/>
            <person name="Weber A.P.M."/>
            <person name="Boo G.H."/>
            <person name="Boo S.M."/>
            <person name="Kim K.M."/>
            <person name="Shin Y."/>
            <person name="Jung M."/>
            <person name="Lee S.J."/>
            <person name="Yim H.S."/>
            <person name="Lee J.H."/>
            <person name="Bhattacharya D."/>
            <person name="Yoon H.S."/>
        </authorList>
    </citation>
    <scope>NUCLEOTIDE SEQUENCE [LARGE SCALE GENOMIC DNA]</scope>
    <source>
        <strain evidence="3 4">SKKU-2015</strain>
        <tissue evidence="3">Whole body</tissue>
    </source>
</reference>
<accession>A0A2V3IQQ9</accession>
<dbReference type="InterPro" id="IPR018609">
    <property type="entry name" value="Bud13"/>
</dbReference>
<evidence type="ECO:0000313" key="4">
    <source>
        <dbReference type="Proteomes" id="UP000247409"/>
    </source>
</evidence>
<proteinExistence type="inferred from homology"/>
<dbReference type="OrthoDB" id="6022at2759"/>
<feature type="region of interest" description="Disordered" evidence="2">
    <location>
        <begin position="1"/>
        <end position="191"/>
    </location>
</feature>
<dbReference type="InterPro" id="IPR051112">
    <property type="entry name" value="CWC26_splicing_factor"/>
</dbReference>
<feature type="compositionally biased region" description="Polar residues" evidence="2">
    <location>
        <begin position="141"/>
        <end position="152"/>
    </location>
</feature>
<dbReference type="Pfam" id="PF09736">
    <property type="entry name" value="Bud13"/>
    <property type="match status" value="1"/>
</dbReference>
<gene>
    <name evidence="3" type="ORF">BWQ96_05857</name>
</gene>
<dbReference type="PANTHER" id="PTHR31809:SF0">
    <property type="entry name" value="BUD13 HOMOLOG"/>
    <property type="match status" value="1"/>
</dbReference>
<evidence type="ECO:0000313" key="3">
    <source>
        <dbReference type="EMBL" id="PXF44414.1"/>
    </source>
</evidence>
<dbReference type="GO" id="GO:0000398">
    <property type="term" value="P:mRNA splicing, via spliceosome"/>
    <property type="evidence" value="ECO:0007669"/>
    <property type="project" value="TreeGrafter"/>
</dbReference>
<protein>
    <submittedName>
        <fullName evidence="3">BUD13-like</fullName>
    </submittedName>
</protein>
<dbReference type="AlphaFoldDB" id="A0A2V3IQQ9"/>
<name>A0A2V3IQQ9_9FLOR</name>
<dbReference type="Proteomes" id="UP000247409">
    <property type="component" value="Unassembled WGS sequence"/>
</dbReference>
<organism evidence="3 4">
    <name type="scientific">Gracilariopsis chorda</name>
    <dbReference type="NCBI Taxonomy" id="448386"/>
    <lineage>
        <taxon>Eukaryota</taxon>
        <taxon>Rhodophyta</taxon>
        <taxon>Florideophyceae</taxon>
        <taxon>Rhodymeniophycidae</taxon>
        <taxon>Gracilariales</taxon>
        <taxon>Gracilariaceae</taxon>
        <taxon>Gracilariopsis</taxon>
    </lineage>
</organism>
<dbReference type="PANTHER" id="PTHR31809">
    <property type="entry name" value="BUD13 HOMOLOG"/>
    <property type="match status" value="1"/>
</dbReference>
<dbReference type="GO" id="GO:0003723">
    <property type="term" value="F:RNA binding"/>
    <property type="evidence" value="ECO:0007669"/>
    <property type="project" value="TreeGrafter"/>
</dbReference>
<dbReference type="GO" id="GO:0070274">
    <property type="term" value="C:RES complex"/>
    <property type="evidence" value="ECO:0007669"/>
    <property type="project" value="TreeGrafter"/>
</dbReference>
<feature type="compositionally biased region" description="Basic and acidic residues" evidence="2">
    <location>
        <begin position="1"/>
        <end position="11"/>
    </location>
</feature>
<evidence type="ECO:0000256" key="1">
    <source>
        <dbReference type="ARBA" id="ARBA00011069"/>
    </source>
</evidence>
<evidence type="ECO:0000256" key="2">
    <source>
        <dbReference type="SAM" id="MobiDB-lite"/>
    </source>
</evidence>
<feature type="compositionally biased region" description="Basic and acidic residues" evidence="2">
    <location>
        <begin position="28"/>
        <end position="42"/>
    </location>
</feature>
<sequence length="226" mass="25215">MSPSPNDEKQSKGYLSTHRKGSQSANNPEERPKNVSHNHETPIETGNVSDASPPRRPRPILSAPRPTRVGASRADQDERNVSDASPPRRRVRSRDPGAYPSAADSRPRKRSRSIEGRRVSTDITARRASHSSVTDDDLISVRSSANPLASNSPRERMPRQRQAVIRIQQTRSPFAHRAPPNRYGILPGPRWDGVDRSNGFEVRLENMKAEKRSANYQAYKASVADL</sequence>
<keyword evidence="4" id="KW-1185">Reference proteome</keyword>
<dbReference type="EMBL" id="NBIV01000092">
    <property type="protein sequence ID" value="PXF44414.1"/>
    <property type="molecule type" value="Genomic_DNA"/>
</dbReference>
<comment type="similarity">
    <text evidence="1">Belongs to the CWC26 family.</text>
</comment>
<dbReference type="GO" id="GO:0005684">
    <property type="term" value="C:U2-type spliceosomal complex"/>
    <property type="evidence" value="ECO:0007669"/>
    <property type="project" value="TreeGrafter"/>
</dbReference>